<dbReference type="EMBL" id="GBRH01163848">
    <property type="protein sequence ID" value="JAE34048.1"/>
    <property type="molecule type" value="Transcribed_RNA"/>
</dbReference>
<reference evidence="1" key="1">
    <citation type="submission" date="2014-09" db="EMBL/GenBank/DDBJ databases">
        <authorList>
            <person name="Magalhaes I.L.F."/>
            <person name="Oliveira U."/>
            <person name="Santos F.R."/>
            <person name="Vidigal T.H.D.A."/>
            <person name="Brescovit A.D."/>
            <person name="Santos A.J."/>
        </authorList>
    </citation>
    <scope>NUCLEOTIDE SEQUENCE</scope>
    <source>
        <tissue evidence="1">Shoot tissue taken approximately 20 cm above the soil surface</tissue>
    </source>
</reference>
<name>A0A0A9HME3_ARUDO</name>
<dbReference type="AlphaFoldDB" id="A0A0A9HME3"/>
<evidence type="ECO:0000313" key="1">
    <source>
        <dbReference type="EMBL" id="JAE34048.1"/>
    </source>
</evidence>
<protein>
    <submittedName>
        <fullName evidence="1">Uncharacterized protein</fullName>
    </submittedName>
</protein>
<accession>A0A0A9HME3</accession>
<reference evidence="1" key="2">
    <citation type="journal article" date="2015" name="Data Brief">
        <title>Shoot transcriptome of the giant reed, Arundo donax.</title>
        <authorList>
            <person name="Barrero R.A."/>
            <person name="Guerrero F.D."/>
            <person name="Moolhuijzen P."/>
            <person name="Goolsby J.A."/>
            <person name="Tidwell J."/>
            <person name="Bellgard S.E."/>
            <person name="Bellgard M.I."/>
        </authorList>
    </citation>
    <scope>NUCLEOTIDE SEQUENCE</scope>
    <source>
        <tissue evidence="1">Shoot tissue taken approximately 20 cm above the soil surface</tissue>
    </source>
</reference>
<sequence>MVMTCYLQSLIRYVSTTTLYCYTDAYILVIIWPPFFHYSDCSLTFISSNLC</sequence>
<proteinExistence type="predicted"/>
<organism evidence="1">
    <name type="scientific">Arundo donax</name>
    <name type="common">Giant reed</name>
    <name type="synonym">Donax arundinaceus</name>
    <dbReference type="NCBI Taxonomy" id="35708"/>
    <lineage>
        <taxon>Eukaryota</taxon>
        <taxon>Viridiplantae</taxon>
        <taxon>Streptophyta</taxon>
        <taxon>Embryophyta</taxon>
        <taxon>Tracheophyta</taxon>
        <taxon>Spermatophyta</taxon>
        <taxon>Magnoliopsida</taxon>
        <taxon>Liliopsida</taxon>
        <taxon>Poales</taxon>
        <taxon>Poaceae</taxon>
        <taxon>PACMAD clade</taxon>
        <taxon>Arundinoideae</taxon>
        <taxon>Arundineae</taxon>
        <taxon>Arundo</taxon>
    </lineage>
</organism>